<dbReference type="GO" id="GO:0071555">
    <property type="term" value="P:cell wall organization"/>
    <property type="evidence" value="ECO:0007669"/>
    <property type="project" value="UniProtKB-KW"/>
</dbReference>
<evidence type="ECO:0000313" key="9">
    <source>
        <dbReference type="Proteomes" id="UP000027822"/>
    </source>
</evidence>
<evidence type="ECO:0000259" key="7">
    <source>
        <dbReference type="SMART" id="SM00644"/>
    </source>
</evidence>
<dbReference type="SUPFAM" id="SSF55846">
    <property type="entry name" value="N-acetylmuramoyl-L-alanine amidase-like"/>
    <property type="match status" value="1"/>
</dbReference>
<gene>
    <name evidence="8" type="ORF">BAMA_13935</name>
</gene>
<dbReference type="Proteomes" id="UP000027822">
    <property type="component" value="Unassembled WGS sequence"/>
</dbReference>
<keyword evidence="4" id="KW-0961">Cell wall biogenesis/degradation</keyword>
<evidence type="ECO:0000256" key="6">
    <source>
        <dbReference type="ARBA" id="ARBA00032390"/>
    </source>
</evidence>
<dbReference type="InterPro" id="IPR051206">
    <property type="entry name" value="NAMLAA_amidase_2"/>
</dbReference>
<keyword evidence="3" id="KW-0378">Hydrolase</keyword>
<keyword evidence="9" id="KW-1185">Reference proteome</keyword>
<dbReference type="OrthoDB" id="9794294at2"/>
<dbReference type="CDD" id="cd06583">
    <property type="entry name" value="PGRP"/>
    <property type="match status" value="1"/>
</dbReference>
<comment type="caution">
    <text evidence="8">The sequence shown here is derived from an EMBL/GenBank/DDBJ whole genome shotgun (WGS) entry which is preliminary data.</text>
</comment>
<dbReference type="EC" id="3.5.1.28" evidence="2"/>
<dbReference type="InterPro" id="IPR002502">
    <property type="entry name" value="Amidase_domain"/>
</dbReference>
<dbReference type="PANTHER" id="PTHR30417">
    <property type="entry name" value="N-ACETYLMURAMOYL-L-ALANINE AMIDASE AMID"/>
    <property type="match status" value="1"/>
</dbReference>
<feature type="domain" description="N-acetylmuramoyl-L-alanine amidase" evidence="7">
    <location>
        <begin position="15"/>
        <end position="151"/>
    </location>
</feature>
<dbReference type="eggNOG" id="COG5632">
    <property type="taxonomic scope" value="Bacteria"/>
</dbReference>
<dbReference type="AlphaFoldDB" id="A0A073K1Z8"/>
<dbReference type="EMBL" id="JOTN01000003">
    <property type="protein sequence ID" value="KEK20515.1"/>
    <property type="molecule type" value="Genomic_DNA"/>
</dbReference>
<evidence type="ECO:0000256" key="1">
    <source>
        <dbReference type="ARBA" id="ARBA00001561"/>
    </source>
</evidence>
<dbReference type="RefSeq" id="WP_034636647.1">
    <property type="nucleotide sequence ID" value="NZ_CBCSJC010000004.1"/>
</dbReference>
<protein>
    <recommendedName>
        <fullName evidence="2">N-acetylmuramoyl-L-alanine amidase</fullName>
        <ecNumber evidence="2">3.5.1.28</ecNumber>
    </recommendedName>
    <alternativeName>
        <fullName evidence="6">Autolysin</fullName>
    </alternativeName>
    <alternativeName>
        <fullName evidence="5">Cell wall hydrolase</fullName>
    </alternativeName>
</protein>
<evidence type="ECO:0000256" key="2">
    <source>
        <dbReference type="ARBA" id="ARBA00011901"/>
    </source>
</evidence>
<comment type="catalytic activity">
    <reaction evidence="1">
        <text>Hydrolyzes the link between N-acetylmuramoyl residues and L-amino acid residues in certain cell-wall glycopeptides.</text>
        <dbReference type="EC" id="3.5.1.28"/>
    </reaction>
</comment>
<evidence type="ECO:0000256" key="4">
    <source>
        <dbReference type="ARBA" id="ARBA00023316"/>
    </source>
</evidence>
<evidence type="ECO:0000256" key="5">
    <source>
        <dbReference type="ARBA" id="ARBA00030881"/>
    </source>
</evidence>
<dbReference type="InterPro" id="IPR036505">
    <property type="entry name" value="Amidase/PGRP_sf"/>
</dbReference>
<evidence type="ECO:0000256" key="3">
    <source>
        <dbReference type="ARBA" id="ARBA00022801"/>
    </source>
</evidence>
<dbReference type="Gene3D" id="3.40.80.10">
    <property type="entry name" value="Peptidoglycan recognition protein-like"/>
    <property type="match status" value="1"/>
</dbReference>
<dbReference type="STRING" id="574376.BAMA_13935"/>
<dbReference type="GO" id="GO:0008745">
    <property type="term" value="F:N-acetylmuramoyl-L-alanine amidase activity"/>
    <property type="evidence" value="ECO:0007669"/>
    <property type="project" value="UniProtKB-EC"/>
</dbReference>
<proteinExistence type="predicted"/>
<organism evidence="8 9">
    <name type="scientific">Bacillus manliponensis</name>
    <dbReference type="NCBI Taxonomy" id="574376"/>
    <lineage>
        <taxon>Bacteria</taxon>
        <taxon>Bacillati</taxon>
        <taxon>Bacillota</taxon>
        <taxon>Bacilli</taxon>
        <taxon>Bacillales</taxon>
        <taxon>Bacillaceae</taxon>
        <taxon>Bacillus</taxon>
        <taxon>Bacillus cereus group</taxon>
    </lineage>
</organism>
<dbReference type="SMART" id="SM00644">
    <property type="entry name" value="Ami_2"/>
    <property type="match status" value="1"/>
</dbReference>
<sequence>MVMYPIEKRYIGHGSSRPGSALSRVRFIVSHDTGNPGSNAIGNRDYFQEVQPKASAHTFVDDRTILEIIPINEVAYHVRYSVPADNELYGLDANSAAIGVELCYGGNVNFWEAYTRFTWYHAHICHTFNLNPKRDIVSHKKLDPTRKIDPENVLKHQGITFEQFLADVYRMYVSYR</sequence>
<evidence type="ECO:0000313" key="8">
    <source>
        <dbReference type="EMBL" id="KEK20515.1"/>
    </source>
</evidence>
<accession>A0A073K1Z8</accession>
<dbReference type="GO" id="GO:0009254">
    <property type="term" value="P:peptidoglycan turnover"/>
    <property type="evidence" value="ECO:0007669"/>
    <property type="project" value="TreeGrafter"/>
</dbReference>
<name>A0A073K1Z8_9BACI</name>
<dbReference type="PANTHER" id="PTHR30417:SF1">
    <property type="entry name" value="N-ACETYLMURAMOYL-L-ALANINE AMIDASE AMID"/>
    <property type="match status" value="1"/>
</dbReference>
<dbReference type="GO" id="GO:0009253">
    <property type="term" value="P:peptidoglycan catabolic process"/>
    <property type="evidence" value="ECO:0007669"/>
    <property type="project" value="InterPro"/>
</dbReference>
<dbReference type="Pfam" id="PF01510">
    <property type="entry name" value="Amidase_2"/>
    <property type="match status" value="1"/>
</dbReference>
<reference evidence="8 9" key="1">
    <citation type="submission" date="2014-06" db="EMBL/GenBank/DDBJ databases">
        <title>Draft genome sequence of Bacillus manliponensis JCM 15802 (MCCC 1A00708).</title>
        <authorList>
            <person name="Lai Q."/>
            <person name="Liu Y."/>
            <person name="Shao Z."/>
        </authorList>
    </citation>
    <scope>NUCLEOTIDE SEQUENCE [LARGE SCALE GENOMIC DNA]</scope>
    <source>
        <strain evidence="8 9">JCM 15802</strain>
    </source>
</reference>